<dbReference type="GO" id="GO:0005968">
    <property type="term" value="C:Rab-protein geranylgeranyltransferase complex"/>
    <property type="evidence" value="ECO:0007669"/>
    <property type="project" value="UniProtKB-UniRule"/>
</dbReference>
<keyword evidence="8" id="KW-1185">Reference proteome</keyword>
<proteinExistence type="inferred from homology"/>
<dbReference type="GO" id="GO:0007264">
    <property type="term" value="P:small GTPase-mediated signal transduction"/>
    <property type="evidence" value="ECO:0007669"/>
    <property type="project" value="UniProtKB-UniRule"/>
</dbReference>
<dbReference type="Pfam" id="PF00996">
    <property type="entry name" value="GDI"/>
    <property type="match status" value="2"/>
</dbReference>
<dbReference type="GO" id="GO:0005092">
    <property type="term" value="F:GDP-dissociation inhibitor activity"/>
    <property type="evidence" value="ECO:0007669"/>
    <property type="project" value="InterPro"/>
</dbReference>
<accession>A0A0L0HI54</accession>
<dbReference type="STRING" id="645134.A0A0L0HI54"/>
<dbReference type="GO" id="GO:0005829">
    <property type="term" value="C:cytosol"/>
    <property type="evidence" value="ECO:0007669"/>
    <property type="project" value="TreeGrafter"/>
</dbReference>
<sequence length="614" mass="68126">MGPSAIFNHLHTMMWLSGANDQRERLSRPLRDLRDRAFIRPNFKGETNLQMLEQTHFDAIVLGTGLSESIIASSLARAGKTVLHLDRNIFYGDHFACFDLKTFLRVLCVERDETNPFNAAYGDVEVVLRSGSKEEVERLAGIQKRENTANEEPATSEVAQDLPTDDGAVETNGPIQTPTPNSISTILDFLKQNANLVPVFKSLLADPDPSVTIASLDPSDPLLPKYTILAHLLTQSRQFNIDLAPKLLYNRGPLVELLISSGVGKYLEFKALESVYLSWQGKCELVPGSKEDVFSNQSVSLVDKRRLMKFLTFAVEYEAQPEIYQDFATRPFIDFLRDQKLSPRLISFILHAIAFAVDRADSETITTVQGLALTQRHLQSLGRWGKTAFLVALYGAGSELSQAFCRFCAVYGGIYILNFPISTISISEDPDRRFKVVGSDGGEYTSSWLVTSSNYVGNLPQGMNVDMKSTRVLRAMAILDKPIHEDTNLTVTVFPPDSNSNTQGIIAIQQSWDVSACPKEYYILHLHSPSPQATHQDFKAILSSLSLDPLITVFYSQTVQVPSTMWVADHLAFVGSNVVDVDFESAVLDAKAVFERIVPDEEIFGGVVAEEDGE</sequence>
<evidence type="ECO:0000256" key="1">
    <source>
        <dbReference type="ARBA" id="ARBA00004496"/>
    </source>
</evidence>
<dbReference type="PIRSF" id="PIRSF016550">
    <property type="entry name" value="Rab_ger_ger_transf_A_euk"/>
    <property type="match status" value="1"/>
</dbReference>
<dbReference type="Proteomes" id="UP000053201">
    <property type="component" value="Unassembled WGS sequence"/>
</dbReference>
<evidence type="ECO:0000313" key="8">
    <source>
        <dbReference type="Proteomes" id="UP000053201"/>
    </source>
</evidence>
<dbReference type="GO" id="GO:0016192">
    <property type="term" value="P:vesicle-mediated transport"/>
    <property type="evidence" value="ECO:0007669"/>
    <property type="project" value="TreeGrafter"/>
</dbReference>
<dbReference type="InterPro" id="IPR001738">
    <property type="entry name" value="Rab_escort"/>
</dbReference>
<organism evidence="7 8">
    <name type="scientific">Spizellomyces punctatus (strain DAOM BR117)</name>
    <dbReference type="NCBI Taxonomy" id="645134"/>
    <lineage>
        <taxon>Eukaryota</taxon>
        <taxon>Fungi</taxon>
        <taxon>Fungi incertae sedis</taxon>
        <taxon>Chytridiomycota</taxon>
        <taxon>Chytridiomycota incertae sedis</taxon>
        <taxon>Chytridiomycetes</taxon>
        <taxon>Spizellomycetales</taxon>
        <taxon>Spizellomycetaceae</taxon>
        <taxon>Spizellomyces</taxon>
    </lineage>
</organism>
<name>A0A0L0HI54_SPIPD</name>
<dbReference type="PANTHER" id="PTHR11787:SF4">
    <property type="entry name" value="CHM, RAB ESCORT PROTEIN 1"/>
    <property type="match status" value="1"/>
</dbReference>
<dbReference type="AlphaFoldDB" id="A0A0L0HI54"/>
<evidence type="ECO:0000256" key="3">
    <source>
        <dbReference type="ARBA" id="ARBA00022468"/>
    </source>
</evidence>
<dbReference type="RefSeq" id="XP_016609140.1">
    <property type="nucleotide sequence ID" value="XM_016752437.1"/>
</dbReference>
<dbReference type="InterPro" id="IPR036188">
    <property type="entry name" value="FAD/NAD-bd_sf"/>
</dbReference>
<protein>
    <recommendedName>
        <fullName evidence="5">Rab escort protein 1</fullName>
    </recommendedName>
</protein>
<dbReference type="InterPro" id="IPR018203">
    <property type="entry name" value="GDP_dissociation_inhibitor"/>
</dbReference>
<dbReference type="Gene3D" id="3.30.519.10">
    <property type="entry name" value="Guanine Nucleotide Dissociation Inhibitor, domain 2"/>
    <property type="match status" value="1"/>
</dbReference>
<evidence type="ECO:0000256" key="6">
    <source>
        <dbReference type="SAM" id="MobiDB-lite"/>
    </source>
</evidence>
<evidence type="ECO:0000313" key="7">
    <source>
        <dbReference type="EMBL" id="KND01101.1"/>
    </source>
</evidence>
<dbReference type="SUPFAM" id="SSF51905">
    <property type="entry name" value="FAD/NAD(P)-binding domain"/>
    <property type="match status" value="1"/>
</dbReference>
<reference evidence="7 8" key="1">
    <citation type="submission" date="2009-08" db="EMBL/GenBank/DDBJ databases">
        <title>The Genome Sequence of Spizellomyces punctatus strain DAOM BR117.</title>
        <authorList>
            <consortium name="The Broad Institute Genome Sequencing Platform"/>
            <person name="Russ C."/>
            <person name="Cuomo C."/>
            <person name="Shea T."/>
            <person name="Young S.K."/>
            <person name="Zeng Q."/>
            <person name="Koehrsen M."/>
            <person name="Haas B."/>
            <person name="Borodovsky M."/>
            <person name="Guigo R."/>
            <person name="Alvarado L."/>
            <person name="Berlin A."/>
            <person name="Bochicchio J."/>
            <person name="Borenstein D."/>
            <person name="Chapman S."/>
            <person name="Chen Z."/>
            <person name="Engels R."/>
            <person name="Freedman E."/>
            <person name="Gellesch M."/>
            <person name="Goldberg J."/>
            <person name="Griggs A."/>
            <person name="Gujja S."/>
            <person name="Heiman D."/>
            <person name="Hepburn T."/>
            <person name="Howarth C."/>
            <person name="Jen D."/>
            <person name="Larson L."/>
            <person name="Lewis B."/>
            <person name="Mehta T."/>
            <person name="Park D."/>
            <person name="Pearson M."/>
            <person name="Roberts A."/>
            <person name="Saif S."/>
            <person name="Shenoy N."/>
            <person name="Sisk P."/>
            <person name="Stolte C."/>
            <person name="Sykes S."/>
            <person name="Thomson T."/>
            <person name="Walk T."/>
            <person name="White J."/>
            <person name="Yandava C."/>
            <person name="Burger G."/>
            <person name="Gray M.W."/>
            <person name="Holland P.W.H."/>
            <person name="King N."/>
            <person name="Lang F.B.F."/>
            <person name="Roger A.J."/>
            <person name="Ruiz-Trillo I."/>
            <person name="Lander E."/>
            <person name="Nusbaum C."/>
        </authorList>
    </citation>
    <scope>NUCLEOTIDE SEQUENCE [LARGE SCALE GENOMIC DNA]</scope>
    <source>
        <strain evidence="7 8">DAOM BR117</strain>
    </source>
</reference>
<dbReference type="GO" id="GO:0005634">
    <property type="term" value="C:nucleus"/>
    <property type="evidence" value="ECO:0007669"/>
    <property type="project" value="TreeGrafter"/>
</dbReference>
<keyword evidence="3 5" id="KW-0343">GTPase activation</keyword>
<dbReference type="OrthoDB" id="9446342at2759"/>
<evidence type="ECO:0000256" key="5">
    <source>
        <dbReference type="PIRNR" id="PIRNR016550"/>
    </source>
</evidence>
<dbReference type="VEuPathDB" id="FungiDB:SPPG_04191"/>
<keyword evidence="4 5" id="KW-0963">Cytoplasm</keyword>
<gene>
    <name evidence="7" type="ORF">SPPG_04191</name>
</gene>
<comment type="function">
    <text evidence="5">Substrate-binding subunit of the Rab geranylgeranyltransferase (GGTase) complex. Binds unprenylated Rab proteins.</text>
</comment>
<dbReference type="Gene3D" id="3.50.50.60">
    <property type="entry name" value="FAD/NAD(P)-binding domain"/>
    <property type="match status" value="2"/>
</dbReference>
<dbReference type="EMBL" id="KQ257455">
    <property type="protein sequence ID" value="KND01101.1"/>
    <property type="molecule type" value="Genomic_DNA"/>
</dbReference>
<evidence type="ECO:0000256" key="4">
    <source>
        <dbReference type="ARBA" id="ARBA00022490"/>
    </source>
</evidence>
<dbReference type="SUPFAM" id="SSF54373">
    <property type="entry name" value="FAD-linked reductases, C-terminal domain"/>
    <property type="match status" value="1"/>
</dbReference>
<dbReference type="eggNOG" id="KOG4405">
    <property type="taxonomic scope" value="Eukaryota"/>
</dbReference>
<dbReference type="PANTHER" id="PTHR11787">
    <property type="entry name" value="RAB GDP-DISSOCIATION INHIBITOR"/>
    <property type="match status" value="1"/>
</dbReference>
<dbReference type="GO" id="GO:0006886">
    <property type="term" value="P:intracellular protein transport"/>
    <property type="evidence" value="ECO:0007669"/>
    <property type="project" value="InterPro"/>
</dbReference>
<dbReference type="GeneID" id="27687655"/>
<dbReference type="OMA" id="LMKFLTA"/>
<dbReference type="GO" id="GO:0005096">
    <property type="term" value="F:GTPase activator activity"/>
    <property type="evidence" value="ECO:0007669"/>
    <property type="project" value="UniProtKB-UniRule"/>
</dbReference>
<comment type="similarity">
    <text evidence="2 5">Belongs to the Rab GDI family.</text>
</comment>
<feature type="region of interest" description="Disordered" evidence="6">
    <location>
        <begin position="145"/>
        <end position="180"/>
    </location>
</feature>
<comment type="subcellular location">
    <subcellularLocation>
        <location evidence="1 5">Cytoplasm</location>
    </subcellularLocation>
</comment>
<evidence type="ECO:0000256" key="2">
    <source>
        <dbReference type="ARBA" id="ARBA00005593"/>
    </source>
</evidence>
<dbReference type="PRINTS" id="PR00891">
    <property type="entry name" value="RABGDIREP"/>
</dbReference>
<dbReference type="InParanoid" id="A0A0L0HI54"/>